<comment type="caution">
    <text evidence="2">The sequence shown here is derived from an EMBL/GenBank/DDBJ whole genome shotgun (WGS) entry which is preliminary data.</text>
</comment>
<dbReference type="Proteomes" id="UP000285757">
    <property type="component" value="Unassembled WGS sequence"/>
</dbReference>
<organism evidence="2 3">
    <name type="scientific">Pseudomonas fluorescens</name>
    <dbReference type="NCBI Taxonomy" id="294"/>
    <lineage>
        <taxon>Bacteria</taxon>
        <taxon>Pseudomonadati</taxon>
        <taxon>Pseudomonadota</taxon>
        <taxon>Gammaproteobacteria</taxon>
        <taxon>Pseudomonadales</taxon>
        <taxon>Pseudomonadaceae</taxon>
        <taxon>Pseudomonas</taxon>
    </lineage>
</organism>
<dbReference type="Pfam" id="PF19619">
    <property type="entry name" value="DUF6124"/>
    <property type="match status" value="1"/>
</dbReference>
<evidence type="ECO:0008006" key="4">
    <source>
        <dbReference type="Google" id="ProtNLM"/>
    </source>
</evidence>
<name>A0A423L9N9_PSEFL</name>
<feature type="region of interest" description="Disordered" evidence="1">
    <location>
        <begin position="1"/>
        <end position="39"/>
    </location>
</feature>
<dbReference type="RefSeq" id="WP_095190724.1">
    <property type="nucleotide sequence ID" value="NZ_MOBU01000015.1"/>
</dbReference>
<protein>
    <recommendedName>
        <fullName evidence="4">DUF3077 domain-containing protein</fullName>
    </recommendedName>
</protein>
<evidence type="ECO:0000313" key="2">
    <source>
        <dbReference type="EMBL" id="RON65018.1"/>
    </source>
</evidence>
<proteinExistence type="predicted"/>
<reference evidence="2 3" key="1">
    <citation type="submission" date="2016-10" db="EMBL/GenBank/DDBJ databases">
        <title>Comparative genome analysis of multiple Pseudomonas spp. focuses on biocontrol and plant growth promoting traits.</title>
        <authorList>
            <person name="Tao X.-Y."/>
            <person name="Taylor C.G."/>
        </authorList>
    </citation>
    <scope>NUCLEOTIDE SEQUENCE [LARGE SCALE GENOMIC DNA]</scope>
    <source>
        <strain evidence="2 3">24D3</strain>
    </source>
</reference>
<dbReference type="AlphaFoldDB" id="A0A423L9N9"/>
<evidence type="ECO:0000313" key="3">
    <source>
        <dbReference type="Proteomes" id="UP000285757"/>
    </source>
</evidence>
<gene>
    <name evidence="2" type="ORF">BK671_18155</name>
</gene>
<dbReference type="EMBL" id="MOBU01000015">
    <property type="protein sequence ID" value="RON65018.1"/>
    <property type="molecule type" value="Genomic_DNA"/>
</dbReference>
<evidence type="ECO:0000256" key="1">
    <source>
        <dbReference type="SAM" id="MobiDB-lite"/>
    </source>
</evidence>
<accession>A0A423L9N9</accession>
<sequence>MKKITRLTLVGPVPADGQTPGLKPQPDSTGSSRRPRRTIPLKQMLSVRDDVDTLTLLAHASDLLDSLAVISANFADEFDGSKRHVAVAIKQLSALAEIVICRARDQVMQQGSPTSSGPEVRH</sequence>